<dbReference type="AlphaFoldDB" id="A0A4Q0VY80"/>
<dbReference type="EMBL" id="QOUX01000021">
    <property type="protein sequence ID" value="RXJ02804.1"/>
    <property type="molecule type" value="Genomic_DNA"/>
</dbReference>
<accession>A0A4Q0VY80</accession>
<reference evidence="1 2" key="1">
    <citation type="journal article" date="2019" name="Int. J. Syst. Evol. Microbiol.">
        <title>Anaerobacillus alkaliphilus sp. nov., a novel alkaliphilic and moderately halophilic bacterium.</title>
        <authorList>
            <person name="Borsodi A.K."/>
            <person name="Aszalos J.M."/>
            <person name="Bihari P."/>
            <person name="Nagy I."/>
            <person name="Schumann P."/>
            <person name="Sproer C."/>
            <person name="Kovacs A.L."/>
            <person name="Boka K."/>
            <person name="Dobosy P."/>
            <person name="Ovari M."/>
            <person name="Szili-Kovacs T."/>
            <person name="Toth E."/>
        </authorList>
    </citation>
    <scope>NUCLEOTIDE SEQUENCE [LARGE SCALE GENOMIC DNA]</scope>
    <source>
        <strain evidence="1 2">B16-10</strain>
    </source>
</reference>
<evidence type="ECO:0000313" key="2">
    <source>
        <dbReference type="Proteomes" id="UP000290649"/>
    </source>
</evidence>
<dbReference type="SUPFAM" id="SSF55729">
    <property type="entry name" value="Acyl-CoA N-acyltransferases (Nat)"/>
    <property type="match status" value="1"/>
</dbReference>
<dbReference type="InterPro" id="IPR016181">
    <property type="entry name" value="Acyl_CoA_acyltransferase"/>
</dbReference>
<keyword evidence="2" id="KW-1185">Reference proteome</keyword>
<organism evidence="1 2">
    <name type="scientific">Anaerobacillus alkaliphilus</name>
    <dbReference type="NCBI Taxonomy" id="1548597"/>
    <lineage>
        <taxon>Bacteria</taxon>
        <taxon>Bacillati</taxon>
        <taxon>Bacillota</taxon>
        <taxon>Bacilli</taxon>
        <taxon>Bacillales</taxon>
        <taxon>Bacillaceae</taxon>
        <taxon>Anaerobacillus</taxon>
    </lineage>
</organism>
<evidence type="ECO:0000313" key="1">
    <source>
        <dbReference type="EMBL" id="RXJ02804.1"/>
    </source>
</evidence>
<protein>
    <recommendedName>
        <fullName evidence="3">GNAT family N-acetyltransferase</fullName>
    </recommendedName>
</protein>
<gene>
    <name evidence="1" type="ORF">DS745_05705</name>
</gene>
<dbReference type="RefSeq" id="WP_129077313.1">
    <property type="nucleotide sequence ID" value="NZ_QOUX01000021.1"/>
</dbReference>
<dbReference type="Gene3D" id="3.40.630.30">
    <property type="match status" value="1"/>
</dbReference>
<dbReference type="OrthoDB" id="2843259at2"/>
<sequence length="190" mass="22773">MYVKVETIADFNIFNQIWMDCWLEKGYMLEPSLEEKSDRFILRDVEKRSIGTIEFKPYYTTFENNINNVYPFHKLQHIASNPKQVVEIDKVAILREYRGKNLERLISLYVSYTEFHKIEYCVGLVERLFYKALRNVYKVPLEAVGEQTYYKGDHVIPAVLYPSLIYKKKVNYPWLTTVKPEFTKIKYITR</sequence>
<comment type="caution">
    <text evidence="1">The sequence shown here is derived from an EMBL/GenBank/DDBJ whole genome shotgun (WGS) entry which is preliminary data.</text>
</comment>
<proteinExistence type="predicted"/>
<name>A0A4Q0VY80_9BACI</name>
<dbReference type="Proteomes" id="UP000290649">
    <property type="component" value="Unassembled WGS sequence"/>
</dbReference>
<evidence type="ECO:0008006" key="3">
    <source>
        <dbReference type="Google" id="ProtNLM"/>
    </source>
</evidence>